<dbReference type="PANTHER" id="PTHR35601:SF1">
    <property type="entry name" value="TOXIN RELE"/>
    <property type="match status" value="1"/>
</dbReference>
<dbReference type="InterPro" id="IPR035093">
    <property type="entry name" value="RelE/ParE_toxin_dom_sf"/>
</dbReference>
<dbReference type="AlphaFoldDB" id="A0A2S7RMX3"/>
<dbReference type="SUPFAM" id="SSF143011">
    <property type="entry name" value="RelE-like"/>
    <property type="match status" value="1"/>
</dbReference>
<dbReference type="Pfam" id="PF05016">
    <property type="entry name" value="ParE_toxin"/>
    <property type="match status" value="1"/>
</dbReference>
<protein>
    <submittedName>
        <fullName evidence="3">Type II toxin-antitoxin system RelE/ParE family toxin</fullName>
    </submittedName>
</protein>
<evidence type="ECO:0000313" key="3">
    <source>
        <dbReference type="EMBL" id="PQF19985.1"/>
    </source>
</evidence>
<dbReference type="Gene3D" id="3.30.2310.20">
    <property type="entry name" value="RelE-like"/>
    <property type="match status" value="1"/>
</dbReference>
<dbReference type="PANTHER" id="PTHR35601">
    <property type="entry name" value="TOXIN RELE"/>
    <property type="match status" value="1"/>
</dbReference>
<dbReference type="Proteomes" id="UP000237934">
    <property type="component" value="Unassembled WGS sequence"/>
</dbReference>
<dbReference type="EMBL" id="PUAP01000061">
    <property type="protein sequence ID" value="PQF19985.1"/>
    <property type="molecule type" value="Genomic_DNA"/>
</dbReference>
<dbReference type="RefSeq" id="WP_104872779.1">
    <property type="nucleotide sequence ID" value="NZ_PUAP01000061.1"/>
</dbReference>
<reference evidence="3 4" key="1">
    <citation type="journal article" date="2018" name="Pathog. Dis.">
        <title>Whole-genome sequencing based characterization of antimicrobial resistance in Enterococcus.</title>
        <authorList>
            <person name="Tyson G."/>
        </authorList>
    </citation>
    <scope>NUCLEOTIDE SEQUENCE [LARGE SCALE GENOMIC DNA]</scope>
    <source>
        <strain evidence="3 4">CVM N55263</strain>
    </source>
</reference>
<accession>A0A2S7RMX3</accession>
<proteinExistence type="inferred from homology"/>
<name>A0A2S7RMX3_ENTMU</name>
<comment type="caution">
    <text evidence="3">The sequence shown here is derived from an EMBL/GenBank/DDBJ whole genome shotgun (WGS) entry which is preliminary data.</text>
</comment>
<keyword evidence="2" id="KW-1277">Toxin-antitoxin system</keyword>
<evidence type="ECO:0000256" key="1">
    <source>
        <dbReference type="ARBA" id="ARBA00006226"/>
    </source>
</evidence>
<evidence type="ECO:0000256" key="2">
    <source>
        <dbReference type="ARBA" id="ARBA00022649"/>
    </source>
</evidence>
<organism evidence="3 4">
    <name type="scientific">Enterococcus mundtii</name>
    <dbReference type="NCBI Taxonomy" id="53346"/>
    <lineage>
        <taxon>Bacteria</taxon>
        <taxon>Bacillati</taxon>
        <taxon>Bacillota</taxon>
        <taxon>Bacilli</taxon>
        <taxon>Lactobacillales</taxon>
        <taxon>Enterococcaceae</taxon>
        <taxon>Enterococcus</taxon>
    </lineage>
</organism>
<dbReference type="InterPro" id="IPR007712">
    <property type="entry name" value="RelE/ParE_toxin"/>
</dbReference>
<comment type="similarity">
    <text evidence="1">Belongs to the RelE toxin family.</text>
</comment>
<gene>
    <name evidence="3" type="ORF">CUS89_15600</name>
</gene>
<sequence length="89" mass="10517">MTYHVAFDKRAQKEFMKLDKPIRQQILLWLNKNIEGCDNPRWTGKGLTADKSGLWRYRIGKYRLICIIHDDHALVLVIKSGKRETIYSI</sequence>
<evidence type="ECO:0000313" key="4">
    <source>
        <dbReference type="Proteomes" id="UP000237934"/>
    </source>
</evidence>